<feature type="chain" id="PRO_5042662067" description="Metalloendopeptidase" evidence="9">
    <location>
        <begin position="28"/>
        <end position="524"/>
    </location>
</feature>
<evidence type="ECO:0000256" key="2">
    <source>
        <dbReference type="ARBA" id="ARBA00022670"/>
    </source>
</evidence>
<keyword evidence="4 8" id="KW-0378">Hydrolase</keyword>
<feature type="domain" description="Peptidase M12A" evidence="11">
    <location>
        <begin position="85"/>
        <end position="283"/>
    </location>
</feature>
<keyword evidence="7" id="KW-1015">Disulfide bond</keyword>
<feature type="binding site" evidence="8">
    <location>
        <position position="179"/>
    </location>
    <ligand>
        <name>Zn(2+)</name>
        <dbReference type="ChEBI" id="CHEBI:29105"/>
        <note>catalytic</note>
    </ligand>
</feature>
<feature type="disulfide bond" evidence="7">
    <location>
        <begin position="362"/>
        <end position="396"/>
    </location>
</feature>
<sequence>MSCACLLRHVIVTTLLCVTSYLHLCECISIDHIISNSMTSPSGYGFMYDEASSIVRVDMDMIFSVQDWNMITSLNNSYHGSYKRQAIKSSTREKYWPGGVIYYQIDQYHFRESGSQMLHAAMNDWMRYTCVQFRPAYPNTQNKIRFVDGDGCSSNVGMIGGTQKVTLANGCRVKGVVTHELGHVLGFHHEQTRPDRDYYVKIHPENIPDHLEFNFRKYTWAVIQNLGVPYDYNSIMHYGRDAFSYNGRDTIETIDSRYQDVIGNRQALSFRDIKSVNILYNCRAATSNCRLQDQDCPGEGFVSKDCTCWCPSQNHNNDQPYYVCQPGSNPDNNGPYPNNGGSYPGNGGSYPGNGNQGGGSGCNDQHGSCSMWASRGECRNNPAYMEYYCRRACGLCNTVTPSCRDAYAACGYWVQKGFCRVGSPFSVVIATSCRQSCGFCQTTPEPGKRKILPCERKCRNEHARCEEWASRGECSATPDYMLRRCRKACDTCCTAGKYRTATESPPQRKDRRLKKSFMPDCIER</sequence>
<comment type="function">
    <text evidence="1">Metalloprotease.</text>
</comment>
<feature type="disulfide bond" evidence="7">
    <location>
        <begin position="458"/>
        <end position="492"/>
    </location>
</feature>
<keyword evidence="2 8" id="KW-0645">Protease</keyword>
<evidence type="ECO:0000256" key="7">
    <source>
        <dbReference type="PROSITE-ProRule" id="PRU01005"/>
    </source>
</evidence>
<evidence type="ECO:0000259" key="10">
    <source>
        <dbReference type="PROSITE" id="PS51670"/>
    </source>
</evidence>
<organism evidence="12 13">
    <name type="scientific">Littorina saxatilis</name>
    <dbReference type="NCBI Taxonomy" id="31220"/>
    <lineage>
        <taxon>Eukaryota</taxon>
        <taxon>Metazoa</taxon>
        <taxon>Spiralia</taxon>
        <taxon>Lophotrochozoa</taxon>
        <taxon>Mollusca</taxon>
        <taxon>Gastropoda</taxon>
        <taxon>Caenogastropoda</taxon>
        <taxon>Littorinimorpha</taxon>
        <taxon>Littorinoidea</taxon>
        <taxon>Littorinidae</taxon>
        <taxon>Littorina</taxon>
    </lineage>
</organism>
<dbReference type="Gene3D" id="1.10.10.1940">
    <property type="match status" value="2"/>
</dbReference>
<keyword evidence="9" id="KW-0732">Signal</keyword>
<evidence type="ECO:0000256" key="9">
    <source>
        <dbReference type="RuleBase" id="RU361183"/>
    </source>
</evidence>
<keyword evidence="5 8" id="KW-0862">Zinc</keyword>
<dbReference type="PANTHER" id="PTHR10127:SF780">
    <property type="entry name" value="METALLOENDOPEPTIDASE"/>
    <property type="match status" value="1"/>
</dbReference>
<dbReference type="Proteomes" id="UP001374579">
    <property type="component" value="Unassembled WGS sequence"/>
</dbReference>
<feature type="signal peptide" evidence="9">
    <location>
        <begin position="1"/>
        <end position="27"/>
    </location>
</feature>
<reference evidence="12 13" key="1">
    <citation type="submission" date="2024-02" db="EMBL/GenBank/DDBJ databases">
        <title>Chromosome-scale genome assembly of the rough periwinkle Littorina saxatilis.</title>
        <authorList>
            <person name="De Jode A."/>
            <person name="Faria R."/>
            <person name="Formenti G."/>
            <person name="Sims Y."/>
            <person name="Smith T.P."/>
            <person name="Tracey A."/>
            <person name="Wood J.M.D."/>
            <person name="Zagrodzka Z.B."/>
            <person name="Johannesson K."/>
            <person name="Butlin R.K."/>
            <person name="Leder E.H."/>
        </authorList>
    </citation>
    <scope>NUCLEOTIDE SEQUENCE [LARGE SCALE GENOMIC DNA]</scope>
    <source>
        <strain evidence="12">Snail1</strain>
        <tissue evidence="12">Muscle</tissue>
    </source>
</reference>
<dbReference type="EC" id="3.4.24.-" evidence="9"/>
<evidence type="ECO:0000256" key="1">
    <source>
        <dbReference type="ARBA" id="ARBA00002657"/>
    </source>
</evidence>
<gene>
    <name evidence="12" type="ORF">V1264_010902</name>
</gene>
<dbReference type="GO" id="GO:0008270">
    <property type="term" value="F:zinc ion binding"/>
    <property type="evidence" value="ECO:0007669"/>
    <property type="project" value="UniProtKB-UniRule"/>
</dbReference>
<evidence type="ECO:0000259" key="11">
    <source>
        <dbReference type="PROSITE" id="PS51864"/>
    </source>
</evidence>
<dbReference type="InterPro" id="IPR034035">
    <property type="entry name" value="Astacin-like_dom"/>
</dbReference>
<keyword evidence="6 8" id="KW-0482">Metalloprotease</keyword>
<dbReference type="GO" id="GO:0004222">
    <property type="term" value="F:metalloendopeptidase activity"/>
    <property type="evidence" value="ECO:0007669"/>
    <property type="project" value="UniProtKB-UniRule"/>
</dbReference>
<evidence type="ECO:0000313" key="13">
    <source>
        <dbReference type="Proteomes" id="UP001374579"/>
    </source>
</evidence>
<keyword evidence="13" id="KW-1185">Reference proteome</keyword>
<keyword evidence="3 8" id="KW-0479">Metal-binding</keyword>
<dbReference type="Pfam" id="PF01400">
    <property type="entry name" value="Astacin"/>
    <property type="match status" value="1"/>
</dbReference>
<evidence type="ECO:0000256" key="4">
    <source>
        <dbReference type="ARBA" id="ARBA00022801"/>
    </source>
</evidence>
<proteinExistence type="predicted"/>
<dbReference type="PROSITE" id="PS51864">
    <property type="entry name" value="ASTACIN"/>
    <property type="match status" value="1"/>
</dbReference>
<comment type="cofactor">
    <cofactor evidence="8 9">
        <name>Zn(2+)</name>
        <dbReference type="ChEBI" id="CHEBI:29105"/>
    </cofactor>
    <text evidence="8 9">Binds 1 zinc ion per subunit.</text>
</comment>
<dbReference type="Pfam" id="PF01549">
    <property type="entry name" value="ShK"/>
    <property type="match status" value="3"/>
</dbReference>
<dbReference type="SMART" id="SM00235">
    <property type="entry name" value="ZnMc"/>
    <property type="match status" value="1"/>
</dbReference>
<protein>
    <recommendedName>
        <fullName evidence="9">Metalloendopeptidase</fullName>
        <ecNumber evidence="9">3.4.24.-</ecNumber>
    </recommendedName>
</protein>
<evidence type="ECO:0000313" key="12">
    <source>
        <dbReference type="EMBL" id="KAK7111231.1"/>
    </source>
</evidence>
<feature type="domain" description="ShKT" evidence="10">
    <location>
        <begin position="403"/>
        <end position="440"/>
    </location>
</feature>
<dbReference type="AlphaFoldDB" id="A0AAN9BTS3"/>
<dbReference type="InterPro" id="IPR003582">
    <property type="entry name" value="ShKT_dom"/>
</dbReference>
<dbReference type="CDD" id="cd04280">
    <property type="entry name" value="ZnMc_astacin_like"/>
    <property type="match status" value="1"/>
</dbReference>
<evidence type="ECO:0000256" key="8">
    <source>
        <dbReference type="PROSITE-ProRule" id="PRU01211"/>
    </source>
</evidence>
<feature type="domain" description="ShKT" evidence="10">
    <location>
        <begin position="362"/>
        <end position="396"/>
    </location>
</feature>
<comment type="caution">
    <text evidence="12">The sequence shown here is derived from an EMBL/GenBank/DDBJ whole genome shotgun (WGS) entry which is preliminary data.</text>
</comment>
<dbReference type="PRINTS" id="PR00480">
    <property type="entry name" value="ASTACIN"/>
</dbReference>
<feature type="active site" evidence="8">
    <location>
        <position position="180"/>
    </location>
</feature>
<feature type="binding site" evidence="8">
    <location>
        <position position="183"/>
    </location>
    <ligand>
        <name>Zn(2+)</name>
        <dbReference type="ChEBI" id="CHEBI:29105"/>
        <note>catalytic</note>
    </ligand>
</feature>
<dbReference type="InterPro" id="IPR024079">
    <property type="entry name" value="MetalloPept_cat_dom_sf"/>
</dbReference>
<dbReference type="SUPFAM" id="SSF55486">
    <property type="entry name" value="Metalloproteases ('zincins'), catalytic domain"/>
    <property type="match status" value="1"/>
</dbReference>
<dbReference type="PROSITE" id="PS51670">
    <property type="entry name" value="SHKT"/>
    <property type="match status" value="3"/>
</dbReference>
<name>A0AAN9BTS3_9CAEN</name>
<dbReference type="EMBL" id="JBAMIC010000002">
    <property type="protein sequence ID" value="KAK7111231.1"/>
    <property type="molecule type" value="Genomic_DNA"/>
</dbReference>
<dbReference type="PANTHER" id="PTHR10127">
    <property type="entry name" value="DISCOIDIN, CUB, EGF, LAMININ , AND ZINC METALLOPROTEASE DOMAIN CONTAINING"/>
    <property type="match status" value="1"/>
</dbReference>
<feature type="binding site" evidence="8">
    <location>
        <position position="189"/>
    </location>
    <ligand>
        <name>Zn(2+)</name>
        <dbReference type="ChEBI" id="CHEBI:29105"/>
        <note>catalytic</note>
    </ligand>
</feature>
<dbReference type="InterPro" id="IPR006026">
    <property type="entry name" value="Peptidase_Metallo"/>
</dbReference>
<dbReference type="GO" id="GO:0006508">
    <property type="term" value="P:proteolysis"/>
    <property type="evidence" value="ECO:0007669"/>
    <property type="project" value="UniProtKB-KW"/>
</dbReference>
<evidence type="ECO:0000256" key="6">
    <source>
        <dbReference type="ARBA" id="ARBA00023049"/>
    </source>
</evidence>
<evidence type="ECO:0000256" key="5">
    <source>
        <dbReference type="ARBA" id="ARBA00022833"/>
    </source>
</evidence>
<dbReference type="Gene3D" id="3.40.390.10">
    <property type="entry name" value="Collagenase (Catalytic Domain)"/>
    <property type="match status" value="1"/>
</dbReference>
<feature type="domain" description="ShKT" evidence="10">
    <location>
        <begin position="458"/>
        <end position="492"/>
    </location>
</feature>
<evidence type="ECO:0000256" key="3">
    <source>
        <dbReference type="ARBA" id="ARBA00022723"/>
    </source>
</evidence>
<dbReference type="SMART" id="SM00254">
    <property type="entry name" value="ShKT"/>
    <property type="match status" value="3"/>
</dbReference>
<comment type="caution">
    <text evidence="7">Lacks conserved residue(s) required for the propagation of feature annotation.</text>
</comment>
<accession>A0AAN9BTS3</accession>
<dbReference type="InterPro" id="IPR001506">
    <property type="entry name" value="Peptidase_M12A"/>
</dbReference>